<evidence type="ECO:0000256" key="6">
    <source>
        <dbReference type="ARBA" id="ARBA00023242"/>
    </source>
</evidence>
<dbReference type="PANTHER" id="PTHR12801">
    <property type="entry name" value="RNA EXONUCLEASE REXO1 / RECO3 FAMILY MEMBER-RELATED"/>
    <property type="match status" value="1"/>
</dbReference>
<dbReference type="PANTHER" id="PTHR12801:SF82">
    <property type="entry name" value="RNA EXONUCLEASE 5"/>
    <property type="match status" value="1"/>
</dbReference>
<dbReference type="EMBL" id="OV121132">
    <property type="protein sequence ID" value="CAH0547862.1"/>
    <property type="molecule type" value="Genomic_DNA"/>
</dbReference>
<name>A0A9P0ATK5_BRAAE</name>
<evidence type="ECO:0000256" key="1">
    <source>
        <dbReference type="ARBA" id="ARBA00004123"/>
    </source>
</evidence>
<dbReference type="Pfam" id="PF00929">
    <property type="entry name" value="RNase_T"/>
    <property type="match status" value="1"/>
</dbReference>
<dbReference type="FunFam" id="3.30.420.10:FF:000019">
    <property type="entry name" value="RNA exonuclease NEF-sp"/>
    <property type="match status" value="1"/>
</dbReference>
<dbReference type="CDD" id="cd06145">
    <property type="entry name" value="REX1_like"/>
    <property type="match status" value="1"/>
</dbReference>
<keyword evidence="4" id="KW-0378">Hydrolase</keyword>
<dbReference type="GO" id="GO:0004527">
    <property type="term" value="F:exonuclease activity"/>
    <property type="evidence" value="ECO:0007669"/>
    <property type="project" value="UniProtKB-KW"/>
</dbReference>
<feature type="domain" description="Exonuclease" evidence="8">
    <location>
        <begin position="336"/>
        <end position="496"/>
    </location>
</feature>
<dbReference type="InterPro" id="IPR012337">
    <property type="entry name" value="RNaseH-like_sf"/>
</dbReference>
<feature type="compositionally biased region" description="Polar residues" evidence="7">
    <location>
        <begin position="47"/>
        <end position="59"/>
    </location>
</feature>
<dbReference type="InterPro" id="IPR034922">
    <property type="entry name" value="REX1-like_exo"/>
</dbReference>
<comment type="similarity">
    <text evidence="2">Belongs to the REXO1/REXO3 family.</text>
</comment>
<organism evidence="9 10">
    <name type="scientific">Brassicogethes aeneus</name>
    <name type="common">Rape pollen beetle</name>
    <name type="synonym">Meligethes aeneus</name>
    <dbReference type="NCBI Taxonomy" id="1431903"/>
    <lineage>
        <taxon>Eukaryota</taxon>
        <taxon>Metazoa</taxon>
        <taxon>Ecdysozoa</taxon>
        <taxon>Arthropoda</taxon>
        <taxon>Hexapoda</taxon>
        <taxon>Insecta</taxon>
        <taxon>Pterygota</taxon>
        <taxon>Neoptera</taxon>
        <taxon>Endopterygota</taxon>
        <taxon>Coleoptera</taxon>
        <taxon>Polyphaga</taxon>
        <taxon>Cucujiformia</taxon>
        <taxon>Nitidulidae</taxon>
        <taxon>Meligethinae</taxon>
        <taxon>Brassicogethes</taxon>
    </lineage>
</organism>
<evidence type="ECO:0000256" key="4">
    <source>
        <dbReference type="ARBA" id="ARBA00022801"/>
    </source>
</evidence>
<evidence type="ECO:0000313" key="10">
    <source>
        <dbReference type="Proteomes" id="UP001154078"/>
    </source>
</evidence>
<dbReference type="InterPro" id="IPR013520">
    <property type="entry name" value="Ribonucl_H"/>
</dbReference>
<keyword evidence="3" id="KW-0540">Nuclease</keyword>
<sequence>MKAVSSKRKDRLENKKRKMAALVNITQLNEYDRANNKTKMARLEETSTIIEDSNQTKPEPSTKKVKISHNTEKSPCDPGPPLIGDLGPSGKPKLNGAEFSELKKMLRNKTNRIRQQPCFRLRDMGENASVALDLELRMPLFLSDLQHLIMYSQIGPHSPYSPARWCALDKYNKLANFNLLIVENVSLYHFSAHESMFPNLNNFTHQLEVVTPKAYMSDIVRDLSMVPLTDRTWYPGTQMKKFVDKFGTLESAVTQSTEVFDTLKNSFPIERTEEDADQHNGNVAVADKFSRTKLLLSGWQMVEENFPLPIKGLMERKYRGYVLTKDLYGDVTPSSPMYALDCEMCRTSTGDLELTRVSVVDENLKTFYDTLVKPDNKIVDYLTQYSGINAKMMKNVTKKLADVQQDLRRLLPKDAIIVGQSLSNDFHALKMMHPYVIDTSVIFNLTGDRTRKTKLQTLTREFLRERIQESKKGHCSTEDSLACMKLTQLKLKKSVFYGDAVMGGGNDVRAYPDMATSQYATSMLRQCAKMDSTVHVAGVDELAAKYRFYVDKNAEGRGDGQITFASAHTNDGVVEDLCRNAGKHNVNIGHVRVSDGDLCDISRSETFRVIDNWTKKLNDSCKMPSLNVVLLGGHQDSGNGVCFMFLKKEFIK</sequence>
<dbReference type="Gene3D" id="3.30.420.10">
    <property type="entry name" value="Ribonuclease H-like superfamily/Ribonuclease H"/>
    <property type="match status" value="1"/>
</dbReference>
<feature type="region of interest" description="Disordered" evidence="7">
    <location>
        <begin position="47"/>
        <end position="94"/>
    </location>
</feature>
<accession>A0A9P0ATK5</accession>
<keyword evidence="10" id="KW-1185">Reference proteome</keyword>
<dbReference type="InterPro" id="IPR036397">
    <property type="entry name" value="RNaseH_sf"/>
</dbReference>
<evidence type="ECO:0000256" key="3">
    <source>
        <dbReference type="ARBA" id="ARBA00022722"/>
    </source>
</evidence>
<reference evidence="9" key="1">
    <citation type="submission" date="2021-12" db="EMBL/GenBank/DDBJ databases">
        <authorList>
            <person name="King R."/>
        </authorList>
    </citation>
    <scope>NUCLEOTIDE SEQUENCE</scope>
</reference>
<dbReference type="OrthoDB" id="3996471at2759"/>
<dbReference type="SUPFAM" id="SSF53098">
    <property type="entry name" value="Ribonuclease H-like"/>
    <property type="match status" value="1"/>
</dbReference>
<proteinExistence type="inferred from homology"/>
<dbReference type="Proteomes" id="UP001154078">
    <property type="component" value="Chromosome 1"/>
</dbReference>
<evidence type="ECO:0000259" key="8">
    <source>
        <dbReference type="SMART" id="SM00479"/>
    </source>
</evidence>
<dbReference type="AlphaFoldDB" id="A0A9P0ATK5"/>
<gene>
    <name evidence="9" type="ORF">MELIAE_LOCUS1763</name>
</gene>
<dbReference type="GO" id="GO:0005634">
    <property type="term" value="C:nucleus"/>
    <property type="evidence" value="ECO:0007669"/>
    <property type="project" value="UniProtKB-SubCell"/>
</dbReference>
<keyword evidence="5" id="KW-0269">Exonuclease</keyword>
<comment type="subcellular location">
    <subcellularLocation>
        <location evidence="1">Nucleus</location>
    </subcellularLocation>
</comment>
<evidence type="ECO:0000256" key="7">
    <source>
        <dbReference type="SAM" id="MobiDB-lite"/>
    </source>
</evidence>
<evidence type="ECO:0000256" key="5">
    <source>
        <dbReference type="ARBA" id="ARBA00022839"/>
    </source>
</evidence>
<dbReference type="GO" id="GO:0003676">
    <property type="term" value="F:nucleic acid binding"/>
    <property type="evidence" value="ECO:0007669"/>
    <property type="project" value="InterPro"/>
</dbReference>
<evidence type="ECO:0000313" key="9">
    <source>
        <dbReference type="EMBL" id="CAH0547862.1"/>
    </source>
</evidence>
<evidence type="ECO:0000256" key="2">
    <source>
        <dbReference type="ARBA" id="ARBA00006357"/>
    </source>
</evidence>
<keyword evidence="6" id="KW-0539">Nucleus</keyword>
<dbReference type="InterPro" id="IPR047021">
    <property type="entry name" value="REXO1/3/4-like"/>
</dbReference>
<dbReference type="SMART" id="SM00479">
    <property type="entry name" value="EXOIII"/>
    <property type="match status" value="1"/>
</dbReference>
<protein>
    <recommendedName>
        <fullName evidence="8">Exonuclease domain-containing protein</fullName>
    </recommendedName>
</protein>